<dbReference type="OrthoDB" id="4870044at2759"/>
<dbReference type="Proteomes" id="UP000076874">
    <property type="component" value="Unassembled WGS sequence"/>
</dbReference>
<feature type="transmembrane region" description="Helical" evidence="1">
    <location>
        <begin position="389"/>
        <end position="410"/>
    </location>
</feature>
<dbReference type="STRING" id="1081102.A0A162J4I3"/>
<evidence type="ECO:0000313" key="3">
    <source>
        <dbReference type="EMBL" id="OAA63582.1"/>
    </source>
</evidence>
<dbReference type="PANTHER" id="PTHR24148">
    <property type="entry name" value="ANKYRIN REPEAT DOMAIN-CONTAINING PROTEIN 39 HOMOLOG-RELATED"/>
    <property type="match status" value="1"/>
</dbReference>
<dbReference type="PANTHER" id="PTHR24148:SF64">
    <property type="entry name" value="HETEROKARYON INCOMPATIBILITY DOMAIN-CONTAINING PROTEIN"/>
    <property type="match status" value="1"/>
</dbReference>
<reference evidence="3 4" key="1">
    <citation type="journal article" date="2016" name="Genome Biol. Evol.">
        <title>Divergent and convergent evolution of fungal pathogenicity.</title>
        <authorList>
            <person name="Shang Y."/>
            <person name="Xiao G."/>
            <person name="Zheng P."/>
            <person name="Cen K."/>
            <person name="Zhan S."/>
            <person name="Wang C."/>
        </authorList>
    </citation>
    <scope>NUCLEOTIDE SEQUENCE [LARGE SCALE GENOMIC DNA]</scope>
    <source>
        <strain evidence="3 4">RCEF 264</strain>
    </source>
</reference>
<accession>A0A162J4I3</accession>
<organism evidence="3 4">
    <name type="scientific">Niveomyces insectorum RCEF 264</name>
    <dbReference type="NCBI Taxonomy" id="1081102"/>
    <lineage>
        <taxon>Eukaryota</taxon>
        <taxon>Fungi</taxon>
        <taxon>Dikarya</taxon>
        <taxon>Ascomycota</taxon>
        <taxon>Pezizomycotina</taxon>
        <taxon>Sordariomycetes</taxon>
        <taxon>Hypocreomycetidae</taxon>
        <taxon>Hypocreales</taxon>
        <taxon>Cordycipitaceae</taxon>
        <taxon>Niveomyces</taxon>
    </lineage>
</organism>
<evidence type="ECO:0000256" key="1">
    <source>
        <dbReference type="SAM" id="Phobius"/>
    </source>
</evidence>
<keyword evidence="4" id="KW-1185">Reference proteome</keyword>
<evidence type="ECO:0000259" key="2">
    <source>
        <dbReference type="Pfam" id="PF06985"/>
    </source>
</evidence>
<dbReference type="InterPro" id="IPR052895">
    <property type="entry name" value="HetReg/Transcr_Mod"/>
</dbReference>
<dbReference type="EMBL" id="AZHD01000005">
    <property type="protein sequence ID" value="OAA63582.1"/>
    <property type="molecule type" value="Genomic_DNA"/>
</dbReference>
<evidence type="ECO:0000313" key="4">
    <source>
        <dbReference type="Proteomes" id="UP000076874"/>
    </source>
</evidence>
<keyword evidence="1" id="KW-0472">Membrane</keyword>
<keyword evidence="1" id="KW-1133">Transmembrane helix</keyword>
<keyword evidence="1" id="KW-0812">Transmembrane</keyword>
<sequence>MATPCAICAVYKPARLRGERDIRVLNILPPVVQNSDTEPVQAYLSVLGLDQQRRFTTLSYAWGRPASASASPSKTLFLYGGRSAAATALPVSDNCHAAIRALRRKYGSLAIWIDAVCINQDDVAEKEHQITLMGDIYAQSDTTFVWLGESSGATDSAMDLLGRRAMPDFLANHQYTRSVARASELKAYLKVLLGFHTLAPKPNIRKSGNPELDKLTLPGLSLARLTRRLRDALRNGEPETATFQDLEELLTRPWIRRIWTYQEIIFAAHPVVVCGDRFVEWSRFAPNVLLHDQLAKWRYGILRRDAPPRESSMPHISTWERIVLMREKIRHTHAGPDGATNASDGPTLEQYQRFFARLVSIHFGVVAVLCAICGLLVVFLAYIGKSKSVAGILFPSGLFVLLACLAAVLWRRLPPFANHPRWEEDPTIQLVDELLHRRAQRHHDLAFGIRSVLGRLLDSELPAPDYARPLERVFRDATVQLLRLTGSSQILVAAALRAAASAATPTAGPSWVPDWSADPCMIWWHWHYYPYGVSRPQHIKWRMLSGEPHILRVRGFRTCTITAVYQFWPTDDATHRRLTKSSRRRRHLDNLRAMRRLRAVNWGTSEYKRTAWFLCTLLNAATSSSSSSSSSSSAKMLNDYDVSVYMHFLFLASGEDAERALSWIAPEGSGFWATRARSIRSILSPRSAWHHKHRLWAESRSAVCDRIALFGQNLWRKLVLCSLVLRHRPTILQMHARLCTRLAHTGHVAVSPHADGPVGICRASAEAGHQLVQFVNTPMVFVVARCGDSRIRLVSPAVGLEMDIVDGGQRERRARMGLEPSMHGFGPDEEFCIV</sequence>
<feature type="domain" description="Heterokaryon incompatibility" evidence="2">
    <location>
        <begin position="55"/>
        <end position="263"/>
    </location>
</feature>
<feature type="transmembrane region" description="Helical" evidence="1">
    <location>
        <begin position="361"/>
        <end position="382"/>
    </location>
</feature>
<dbReference type="InterPro" id="IPR010730">
    <property type="entry name" value="HET"/>
</dbReference>
<protein>
    <submittedName>
        <fullName evidence="3">Heterokaryon incompatibility</fullName>
    </submittedName>
</protein>
<name>A0A162J4I3_9HYPO</name>
<dbReference type="Pfam" id="PF06985">
    <property type="entry name" value="HET"/>
    <property type="match status" value="1"/>
</dbReference>
<gene>
    <name evidence="3" type="ORF">SPI_03745</name>
</gene>
<dbReference type="AlphaFoldDB" id="A0A162J4I3"/>
<proteinExistence type="predicted"/>
<comment type="caution">
    <text evidence="3">The sequence shown here is derived from an EMBL/GenBank/DDBJ whole genome shotgun (WGS) entry which is preliminary data.</text>
</comment>